<dbReference type="EMBL" id="JAUSUD010000034">
    <property type="protein sequence ID" value="MDQ0233256.1"/>
    <property type="molecule type" value="Genomic_DNA"/>
</dbReference>
<accession>A0ABT9ZN86</accession>
<dbReference type="RefSeq" id="WP_307346313.1">
    <property type="nucleotide sequence ID" value="NZ_JAUSUD010000034.1"/>
</dbReference>
<protein>
    <submittedName>
        <fullName evidence="1">Uncharacterized protein</fullName>
    </submittedName>
</protein>
<keyword evidence="2" id="KW-1185">Reference proteome</keyword>
<evidence type="ECO:0000313" key="1">
    <source>
        <dbReference type="EMBL" id="MDQ0233256.1"/>
    </source>
</evidence>
<reference evidence="1 2" key="1">
    <citation type="submission" date="2023-07" db="EMBL/GenBank/DDBJ databases">
        <title>Genomic Encyclopedia of Type Strains, Phase IV (KMG-IV): sequencing the most valuable type-strain genomes for metagenomic binning, comparative biology and taxonomic classification.</title>
        <authorList>
            <person name="Goeker M."/>
        </authorList>
    </citation>
    <scope>NUCLEOTIDE SEQUENCE [LARGE SCALE GENOMIC DNA]</scope>
    <source>
        <strain evidence="1 2">DSM 29005</strain>
    </source>
</reference>
<gene>
    <name evidence="1" type="ORF">J2S19_004598</name>
</gene>
<name>A0ABT9ZN86_9BACI</name>
<organism evidence="1 2">
    <name type="scientific">Metabacillus malikii</name>
    <dbReference type="NCBI Taxonomy" id="1504265"/>
    <lineage>
        <taxon>Bacteria</taxon>
        <taxon>Bacillati</taxon>
        <taxon>Bacillota</taxon>
        <taxon>Bacilli</taxon>
        <taxon>Bacillales</taxon>
        <taxon>Bacillaceae</taxon>
        <taxon>Metabacillus</taxon>
    </lineage>
</organism>
<proteinExistence type="predicted"/>
<sequence length="80" mass="9194">MKDLAVLKSERIAKEFLQKRVKNCYQINGKGTVNQVCVAETDNNKVVIRMNDLGAYLSFIKEKWCIEQARVIGIVLKCYL</sequence>
<dbReference type="Proteomes" id="UP001234495">
    <property type="component" value="Unassembled WGS sequence"/>
</dbReference>
<evidence type="ECO:0000313" key="2">
    <source>
        <dbReference type="Proteomes" id="UP001234495"/>
    </source>
</evidence>
<comment type="caution">
    <text evidence="1">The sequence shown here is derived from an EMBL/GenBank/DDBJ whole genome shotgun (WGS) entry which is preliminary data.</text>
</comment>